<comment type="caution">
    <text evidence="2">The sequence shown here is derived from an EMBL/GenBank/DDBJ whole genome shotgun (WGS) entry which is preliminary data.</text>
</comment>
<evidence type="ECO:0008006" key="4">
    <source>
        <dbReference type="Google" id="ProtNLM"/>
    </source>
</evidence>
<name>A0A9P6LCG6_9AGAM</name>
<dbReference type="Gene3D" id="1.10.238.10">
    <property type="entry name" value="EF-hand"/>
    <property type="match status" value="1"/>
</dbReference>
<keyword evidence="3" id="KW-1185">Reference proteome</keyword>
<dbReference type="InterPro" id="IPR011992">
    <property type="entry name" value="EF-hand-dom_pair"/>
</dbReference>
<dbReference type="Proteomes" id="UP000736335">
    <property type="component" value="Unassembled WGS sequence"/>
</dbReference>
<dbReference type="OrthoDB" id="26525at2759"/>
<dbReference type="EMBL" id="WIUZ02000001">
    <property type="protein sequence ID" value="KAF9792722.1"/>
    <property type="molecule type" value="Genomic_DNA"/>
</dbReference>
<evidence type="ECO:0000256" key="1">
    <source>
        <dbReference type="SAM" id="MobiDB-lite"/>
    </source>
</evidence>
<proteinExistence type="predicted"/>
<dbReference type="SUPFAM" id="SSF47473">
    <property type="entry name" value="EF-hand"/>
    <property type="match status" value="1"/>
</dbReference>
<feature type="region of interest" description="Disordered" evidence="1">
    <location>
        <begin position="1"/>
        <end position="35"/>
    </location>
</feature>
<feature type="region of interest" description="Disordered" evidence="1">
    <location>
        <begin position="156"/>
        <end position="191"/>
    </location>
</feature>
<organism evidence="2 3">
    <name type="scientific">Thelephora terrestris</name>
    <dbReference type="NCBI Taxonomy" id="56493"/>
    <lineage>
        <taxon>Eukaryota</taxon>
        <taxon>Fungi</taxon>
        <taxon>Dikarya</taxon>
        <taxon>Basidiomycota</taxon>
        <taxon>Agaricomycotina</taxon>
        <taxon>Agaricomycetes</taxon>
        <taxon>Thelephorales</taxon>
        <taxon>Thelephoraceae</taxon>
        <taxon>Thelephora</taxon>
    </lineage>
</organism>
<reference evidence="2" key="1">
    <citation type="journal article" date="2020" name="Nat. Commun.">
        <title>Large-scale genome sequencing of mycorrhizal fungi provides insights into the early evolution of symbiotic traits.</title>
        <authorList>
            <person name="Miyauchi S."/>
            <person name="Kiss E."/>
            <person name="Kuo A."/>
            <person name="Drula E."/>
            <person name="Kohler A."/>
            <person name="Sanchez-Garcia M."/>
            <person name="Morin E."/>
            <person name="Andreopoulos B."/>
            <person name="Barry K.W."/>
            <person name="Bonito G."/>
            <person name="Buee M."/>
            <person name="Carver A."/>
            <person name="Chen C."/>
            <person name="Cichocki N."/>
            <person name="Clum A."/>
            <person name="Culley D."/>
            <person name="Crous P.W."/>
            <person name="Fauchery L."/>
            <person name="Girlanda M."/>
            <person name="Hayes R.D."/>
            <person name="Keri Z."/>
            <person name="LaButti K."/>
            <person name="Lipzen A."/>
            <person name="Lombard V."/>
            <person name="Magnuson J."/>
            <person name="Maillard F."/>
            <person name="Murat C."/>
            <person name="Nolan M."/>
            <person name="Ohm R.A."/>
            <person name="Pangilinan J."/>
            <person name="Pereira M.F."/>
            <person name="Perotto S."/>
            <person name="Peter M."/>
            <person name="Pfister S."/>
            <person name="Riley R."/>
            <person name="Sitrit Y."/>
            <person name="Stielow J.B."/>
            <person name="Szollosi G."/>
            <person name="Zifcakova L."/>
            <person name="Stursova M."/>
            <person name="Spatafora J.W."/>
            <person name="Tedersoo L."/>
            <person name="Vaario L.M."/>
            <person name="Yamada A."/>
            <person name="Yan M."/>
            <person name="Wang P."/>
            <person name="Xu J."/>
            <person name="Bruns T."/>
            <person name="Baldrian P."/>
            <person name="Vilgalys R."/>
            <person name="Dunand C."/>
            <person name="Henrissat B."/>
            <person name="Grigoriev I.V."/>
            <person name="Hibbett D."/>
            <person name="Nagy L.G."/>
            <person name="Martin F.M."/>
        </authorList>
    </citation>
    <scope>NUCLEOTIDE SEQUENCE</scope>
    <source>
        <strain evidence="2">UH-Tt-Lm1</strain>
    </source>
</reference>
<sequence>MRQDLERVQSPGPRPNTPELGARQGHRNAGAAQLLTSDGSISDEFERCLKHIFAKYCTSPPPDGPNGKRYVFLSPPEGAYLSSEGLDAWATDTNGTPFSEDTKKELREFMDVTDTGCLTFKGFLQIYQLQTENDEEETWRDLSQHGFDRNLRLVSSRREDADGDADPLVSAHPSPEKNRAAIKTDNNANPS</sequence>
<protein>
    <recommendedName>
        <fullName evidence="4">EF-hand domain-containing protein</fullName>
    </recommendedName>
</protein>
<gene>
    <name evidence="2" type="ORF">BJ322DRAFT_1103194</name>
</gene>
<reference evidence="2" key="2">
    <citation type="submission" date="2020-11" db="EMBL/GenBank/DDBJ databases">
        <authorList>
            <consortium name="DOE Joint Genome Institute"/>
            <person name="Kuo A."/>
            <person name="Miyauchi S."/>
            <person name="Kiss E."/>
            <person name="Drula E."/>
            <person name="Kohler A."/>
            <person name="Sanchez-Garcia M."/>
            <person name="Andreopoulos B."/>
            <person name="Barry K.W."/>
            <person name="Bonito G."/>
            <person name="Buee M."/>
            <person name="Carver A."/>
            <person name="Chen C."/>
            <person name="Cichocki N."/>
            <person name="Clum A."/>
            <person name="Culley D."/>
            <person name="Crous P.W."/>
            <person name="Fauchery L."/>
            <person name="Girlanda M."/>
            <person name="Hayes R."/>
            <person name="Keri Z."/>
            <person name="Labutti K."/>
            <person name="Lipzen A."/>
            <person name="Lombard V."/>
            <person name="Magnuson J."/>
            <person name="Maillard F."/>
            <person name="Morin E."/>
            <person name="Murat C."/>
            <person name="Nolan M."/>
            <person name="Ohm R."/>
            <person name="Pangilinan J."/>
            <person name="Pereira M."/>
            <person name="Perotto S."/>
            <person name="Peter M."/>
            <person name="Riley R."/>
            <person name="Sitrit Y."/>
            <person name="Stielow B."/>
            <person name="Szollosi G."/>
            <person name="Zifcakova L."/>
            <person name="Stursova M."/>
            <person name="Spatafora J.W."/>
            <person name="Tedersoo L."/>
            <person name="Vaario L.-M."/>
            <person name="Yamada A."/>
            <person name="Yan M."/>
            <person name="Wang P."/>
            <person name="Xu J."/>
            <person name="Bruns T."/>
            <person name="Baldrian P."/>
            <person name="Vilgalys R."/>
            <person name="Henrissat B."/>
            <person name="Grigoriev I.V."/>
            <person name="Hibbett D."/>
            <person name="Nagy L.G."/>
            <person name="Martin F.M."/>
        </authorList>
    </citation>
    <scope>NUCLEOTIDE SEQUENCE</scope>
    <source>
        <strain evidence="2">UH-Tt-Lm1</strain>
    </source>
</reference>
<accession>A0A9P6LCG6</accession>
<evidence type="ECO:0000313" key="3">
    <source>
        <dbReference type="Proteomes" id="UP000736335"/>
    </source>
</evidence>
<evidence type="ECO:0000313" key="2">
    <source>
        <dbReference type="EMBL" id="KAF9792722.1"/>
    </source>
</evidence>
<dbReference type="AlphaFoldDB" id="A0A9P6LCG6"/>